<dbReference type="Proteomes" id="UP001359485">
    <property type="component" value="Unassembled WGS sequence"/>
</dbReference>
<name>A0ABR1AEV0_POLSC</name>
<evidence type="ECO:0000313" key="3">
    <source>
        <dbReference type="Proteomes" id="UP001359485"/>
    </source>
</evidence>
<gene>
    <name evidence="2" type="ORF">RUM44_002451</name>
</gene>
<dbReference type="EMBL" id="JAWJWF010000050">
    <property type="protein sequence ID" value="KAK6618009.1"/>
    <property type="molecule type" value="Genomic_DNA"/>
</dbReference>
<organism evidence="2 3">
    <name type="scientific">Polyplax serrata</name>
    <name type="common">Common mouse louse</name>
    <dbReference type="NCBI Taxonomy" id="468196"/>
    <lineage>
        <taxon>Eukaryota</taxon>
        <taxon>Metazoa</taxon>
        <taxon>Ecdysozoa</taxon>
        <taxon>Arthropoda</taxon>
        <taxon>Hexapoda</taxon>
        <taxon>Insecta</taxon>
        <taxon>Pterygota</taxon>
        <taxon>Neoptera</taxon>
        <taxon>Paraneoptera</taxon>
        <taxon>Psocodea</taxon>
        <taxon>Troctomorpha</taxon>
        <taxon>Phthiraptera</taxon>
        <taxon>Anoplura</taxon>
        <taxon>Polyplacidae</taxon>
        <taxon>Polyplax</taxon>
    </lineage>
</organism>
<proteinExistence type="predicted"/>
<comment type="caution">
    <text evidence="2">The sequence shown here is derived from an EMBL/GenBank/DDBJ whole genome shotgun (WGS) entry which is preliminary data.</text>
</comment>
<sequence>MGTSAKGKANLCRHNVQRVKILQFTFVSAKIELEAEEMNQTAIACGYHVLLERRYLEAGQDKIPEIAKGKQYGKVEKKRQVFRVLLGWRRREDEQVEDVEMTDKKSNCDKDNRRTQPKSVEKPQKIARELHPYRPLVSKNGHDV</sequence>
<evidence type="ECO:0000256" key="1">
    <source>
        <dbReference type="SAM" id="MobiDB-lite"/>
    </source>
</evidence>
<reference evidence="2 3" key="1">
    <citation type="submission" date="2023-09" db="EMBL/GenBank/DDBJ databases">
        <title>Genomes of two closely related lineages of the louse Polyplax serrata with different host specificities.</title>
        <authorList>
            <person name="Martinu J."/>
            <person name="Tarabai H."/>
            <person name="Stefka J."/>
            <person name="Hypsa V."/>
        </authorList>
    </citation>
    <scope>NUCLEOTIDE SEQUENCE [LARGE SCALE GENOMIC DNA]</scope>
    <source>
        <strain evidence="2">98ZLc_SE</strain>
    </source>
</reference>
<keyword evidence="3" id="KW-1185">Reference proteome</keyword>
<evidence type="ECO:0000313" key="2">
    <source>
        <dbReference type="EMBL" id="KAK6618009.1"/>
    </source>
</evidence>
<protein>
    <submittedName>
        <fullName evidence="2">Uncharacterized protein</fullName>
    </submittedName>
</protein>
<feature type="region of interest" description="Disordered" evidence="1">
    <location>
        <begin position="96"/>
        <end position="144"/>
    </location>
</feature>
<accession>A0ABR1AEV0</accession>
<feature type="compositionally biased region" description="Basic and acidic residues" evidence="1">
    <location>
        <begin position="101"/>
        <end position="132"/>
    </location>
</feature>